<reference evidence="2 3" key="1">
    <citation type="submission" date="2019-05" db="EMBL/GenBank/DDBJ databases">
        <title>Emergence of the Ug99 lineage of the wheat stem rust pathogen through somatic hybridization.</title>
        <authorList>
            <person name="Li F."/>
            <person name="Upadhyaya N.M."/>
            <person name="Sperschneider J."/>
            <person name="Matny O."/>
            <person name="Nguyen-Phuc H."/>
            <person name="Mago R."/>
            <person name="Raley C."/>
            <person name="Miller M.E."/>
            <person name="Silverstein K.A.T."/>
            <person name="Henningsen E."/>
            <person name="Hirsch C.D."/>
            <person name="Visser B."/>
            <person name="Pretorius Z.A."/>
            <person name="Steffenson B.J."/>
            <person name="Schwessinger B."/>
            <person name="Dodds P.N."/>
            <person name="Figueroa M."/>
        </authorList>
    </citation>
    <scope>NUCLEOTIDE SEQUENCE [LARGE SCALE GENOMIC DNA]</scope>
    <source>
        <strain evidence="2 3">Ug99</strain>
    </source>
</reference>
<feature type="compositionally biased region" description="Basic and acidic residues" evidence="1">
    <location>
        <begin position="316"/>
        <end position="332"/>
    </location>
</feature>
<evidence type="ECO:0000313" key="2">
    <source>
        <dbReference type="EMBL" id="KAA1109142.1"/>
    </source>
</evidence>
<feature type="compositionally biased region" description="Polar residues" evidence="1">
    <location>
        <begin position="112"/>
        <end position="161"/>
    </location>
</feature>
<organism evidence="2 3">
    <name type="scientific">Puccinia graminis f. sp. tritici</name>
    <dbReference type="NCBI Taxonomy" id="56615"/>
    <lineage>
        <taxon>Eukaryota</taxon>
        <taxon>Fungi</taxon>
        <taxon>Dikarya</taxon>
        <taxon>Basidiomycota</taxon>
        <taxon>Pucciniomycotina</taxon>
        <taxon>Pucciniomycetes</taxon>
        <taxon>Pucciniales</taxon>
        <taxon>Pucciniaceae</taxon>
        <taxon>Puccinia</taxon>
    </lineage>
</organism>
<proteinExistence type="predicted"/>
<feature type="compositionally biased region" description="Polar residues" evidence="1">
    <location>
        <begin position="89"/>
        <end position="104"/>
    </location>
</feature>
<feature type="compositionally biased region" description="Polar residues" evidence="1">
    <location>
        <begin position="203"/>
        <end position="214"/>
    </location>
</feature>
<protein>
    <submittedName>
        <fullName evidence="2">Uncharacterized protein</fullName>
    </submittedName>
</protein>
<feature type="region of interest" description="Disordered" evidence="1">
    <location>
        <begin position="199"/>
        <end position="220"/>
    </location>
</feature>
<name>A0A5B0Q7P5_PUCGR</name>
<feature type="compositionally biased region" description="Polar residues" evidence="1">
    <location>
        <begin position="392"/>
        <end position="402"/>
    </location>
</feature>
<accession>A0A5B0Q7P5</accession>
<gene>
    <name evidence="2" type="ORF">PGTUg99_000381</name>
</gene>
<feature type="region of interest" description="Disordered" evidence="1">
    <location>
        <begin position="1"/>
        <end position="186"/>
    </location>
</feature>
<sequence length="416" mass="46855">MTHKQPRSPAVYYHSYSTHRQPLHHQHHQVVYPSPVSHDHRPELSLRTNFSQPAIRHSSLSTPDGHSHSALSPSRADPDPKPSYRLSHHQSPSYEHQFLHPSQNRPHHPDTSRPSPSISNNSLPYQTSRPSTSSSHTNQHMSVGVVSQQSRPSHNVDSPTASPDRPRLYQPEPRRVAPSSPDLQLQISPRHQMLIYIPPKPQLNGSVSNPSALPTHSPLHLPMHLQMPISTRPRQFDHNFEQLHSSAQGPPRHRSSRSTDLSNHAQPFRQPRPQPVYMHELSPKFHHPPGHSSQAESSFHRNQHAATERPQQPSSHEPEGSPRARLPSDRSVGEQPRFGQPLPENITVQHATYLRREPLASPTAIAPTPSLSQSITETARVSALRAPAPSEYRSTSSSNTDETTLDQDSEFYRYWG</sequence>
<evidence type="ECO:0000256" key="1">
    <source>
        <dbReference type="SAM" id="MobiDB-lite"/>
    </source>
</evidence>
<feature type="region of interest" description="Disordered" evidence="1">
    <location>
        <begin position="244"/>
        <end position="416"/>
    </location>
</feature>
<comment type="caution">
    <text evidence="2">The sequence shown here is derived from an EMBL/GenBank/DDBJ whole genome shotgun (WGS) entry which is preliminary data.</text>
</comment>
<feature type="compositionally biased region" description="Basic and acidic residues" evidence="1">
    <location>
        <begin position="164"/>
        <end position="175"/>
    </location>
</feature>
<dbReference type="Proteomes" id="UP000325313">
    <property type="component" value="Unassembled WGS sequence"/>
</dbReference>
<feature type="compositionally biased region" description="Polar residues" evidence="1">
    <location>
        <begin position="46"/>
        <end position="72"/>
    </location>
</feature>
<evidence type="ECO:0000313" key="3">
    <source>
        <dbReference type="Proteomes" id="UP000325313"/>
    </source>
</evidence>
<feature type="compositionally biased region" description="Polar residues" evidence="1">
    <location>
        <begin position="369"/>
        <end position="379"/>
    </location>
</feature>
<dbReference type="EMBL" id="VDEP01000305">
    <property type="protein sequence ID" value="KAA1109142.1"/>
    <property type="molecule type" value="Genomic_DNA"/>
</dbReference>
<dbReference type="AlphaFoldDB" id="A0A5B0Q7P5"/>